<protein>
    <submittedName>
        <fullName evidence="1">NADH dehydrogenase</fullName>
    </submittedName>
</protein>
<gene>
    <name evidence="1" type="ORF">GCM10011571_21870</name>
</gene>
<name>A0A8J2VCZ5_9BACL</name>
<dbReference type="RefSeq" id="WP_188647930.1">
    <property type="nucleotide sequence ID" value="NZ_BMHQ01000007.1"/>
</dbReference>
<proteinExistence type="predicted"/>
<comment type="caution">
    <text evidence="1">The sequence shown here is derived from an EMBL/GenBank/DDBJ whole genome shotgun (WGS) entry which is preliminary data.</text>
</comment>
<accession>A0A8J2VCZ5</accession>
<keyword evidence="2" id="KW-1185">Reference proteome</keyword>
<dbReference type="EMBL" id="BMHQ01000007">
    <property type="protein sequence ID" value="GGE19568.1"/>
    <property type="molecule type" value="Genomic_DNA"/>
</dbReference>
<evidence type="ECO:0000313" key="2">
    <source>
        <dbReference type="Proteomes" id="UP000625210"/>
    </source>
</evidence>
<dbReference type="Pfam" id="PF07870">
    <property type="entry name" value="DUF1657"/>
    <property type="match status" value="1"/>
</dbReference>
<organism evidence="1 2">
    <name type="scientific">Marinithermofilum abyssi</name>
    <dbReference type="NCBI Taxonomy" id="1571185"/>
    <lineage>
        <taxon>Bacteria</taxon>
        <taxon>Bacillati</taxon>
        <taxon>Bacillota</taxon>
        <taxon>Bacilli</taxon>
        <taxon>Bacillales</taxon>
        <taxon>Thermoactinomycetaceae</taxon>
        <taxon>Marinithermofilum</taxon>
    </lineage>
</organism>
<dbReference type="Proteomes" id="UP000625210">
    <property type="component" value="Unassembled WGS sequence"/>
</dbReference>
<dbReference type="InterPro" id="IPR012452">
    <property type="entry name" value="DUF1657"/>
</dbReference>
<dbReference type="AlphaFoldDB" id="A0A8J2VCZ5"/>
<evidence type="ECO:0000313" key="1">
    <source>
        <dbReference type="EMBL" id="GGE19568.1"/>
    </source>
</evidence>
<reference evidence="1" key="1">
    <citation type="journal article" date="2014" name="Int. J. Syst. Evol. Microbiol.">
        <title>Complete genome sequence of Corynebacterium casei LMG S-19264T (=DSM 44701T), isolated from a smear-ripened cheese.</title>
        <authorList>
            <consortium name="US DOE Joint Genome Institute (JGI-PGF)"/>
            <person name="Walter F."/>
            <person name="Albersmeier A."/>
            <person name="Kalinowski J."/>
            <person name="Ruckert C."/>
        </authorList>
    </citation>
    <scope>NUCLEOTIDE SEQUENCE</scope>
    <source>
        <strain evidence="1">CGMCC 1.15179</strain>
    </source>
</reference>
<sequence>MTVGSKVKQTVASLKGAHATLAMYAQIIEQEKDKQIFHEATEQVEQVIDQLEERMQQLEFEEPQYKGF</sequence>
<reference evidence="1" key="2">
    <citation type="submission" date="2020-09" db="EMBL/GenBank/DDBJ databases">
        <authorList>
            <person name="Sun Q."/>
            <person name="Zhou Y."/>
        </authorList>
    </citation>
    <scope>NUCLEOTIDE SEQUENCE</scope>
    <source>
        <strain evidence="1">CGMCC 1.15179</strain>
    </source>
</reference>